<dbReference type="PANTHER" id="PTHR24128">
    <property type="entry name" value="HOMEOBOX PROTEIN WARIAI"/>
    <property type="match status" value="1"/>
</dbReference>
<organism evidence="1 2">
    <name type="scientific">Hibiscus trionum</name>
    <name type="common">Flower of an hour</name>
    <dbReference type="NCBI Taxonomy" id="183268"/>
    <lineage>
        <taxon>Eukaryota</taxon>
        <taxon>Viridiplantae</taxon>
        <taxon>Streptophyta</taxon>
        <taxon>Embryophyta</taxon>
        <taxon>Tracheophyta</taxon>
        <taxon>Spermatophyta</taxon>
        <taxon>Magnoliopsida</taxon>
        <taxon>eudicotyledons</taxon>
        <taxon>Gunneridae</taxon>
        <taxon>Pentapetalae</taxon>
        <taxon>rosids</taxon>
        <taxon>malvids</taxon>
        <taxon>Malvales</taxon>
        <taxon>Malvaceae</taxon>
        <taxon>Malvoideae</taxon>
        <taxon>Hibiscus</taxon>
    </lineage>
</organism>
<name>A0A9W7J145_HIBTR</name>
<dbReference type="SUPFAM" id="SSF48403">
    <property type="entry name" value="Ankyrin repeat"/>
    <property type="match status" value="1"/>
</dbReference>
<proteinExistence type="predicted"/>
<dbReference type="OrthoDB" id="674805at2759"/>
<accession>A0A9W7J145</accession>
<dbReference type="InterPro" id="IPR036770">
    <property type="entry name" value="Ankyrin_rpt-contain_sf"/>
</dbReference>
<dbReference type="Gene3D" id="1.25.40.20">
    <property type="entry name" value="Ankyrin repeat-containing domain"/>
    <property type="match status" value="1"/>
</dbReference>
<evidence type="ECO:0000313" key="1">
    <source>
        <dbReference type="EMBL" id="GMJ06082.1"/>
    </source>
</evidence>
<dbReference type="EMBL" id="BSYR01000045">
    <property type="protein sequence ID" value="GMJ06082.1"/>
    <property type="molecule type" value="Genomic_DNA"/>
</dbReference>
<sequence length="132" mass="14765">MDDQLRTAVKNGDVDALYTKLAGDPYILDRIDHIPIVDTSLHIAAVAGKPHFTMEVAKLKPSLAWKLNHTGLSPIHLALQHECIKMVRGLITLDTRLIRVKAKGMVTPLHYLAQIEEPDLLAEFFICLSIVY</sequence>
<gene>
    <name evidence="1" type="ORF">HRI_004277400</name>
</gene>
<keyword evidence="2" id="KW-1185">Reference proteome</keyword>
<dbReference type="PANTHER" id="PTHR24128:SF24">
    <property type="entry name" value="ANKYRIN REPEAT PROTEIN"/>
    <property type="match status" value="1"/>
</dbReference>
<evidence type="ECO:0000313" key="2">
    <source>
        <dbReference type="Proteomes" id="UP001165190"/>
    </source>
</evidence>
<comment type="caution">
    <text evidence="1">The sequence shown here is derived from an EMBL/GenBank/DDBJ whole genome shotgun (WGS) entry which is preliminary data.</text>
</comment>
<protein>
    <submittedName>
        <fullName evidence="1">Uncharacterized protein</fullName>
    </submittedName>
</protein>
<dbReference type="Proteomes" id="UP001165190">
    <property type="component" value="Unassembled WGS sequence"/>
</dbReference>
<dbReference type="AlphaFoldDB" id="A0A9W7J145"/>
<reference evidence="1" key="1">
    <citation type="submission" date="2023-05" db="EMBL/GenBank/DDBJ databases">
        <title>Genome and transcriptome analyses reveal genes involved in the formation of fine ridges on petal epidermal cells in Hibiscus trionum.</title>
        <authorList>
            <person name="Koshimizu S."/>
            <person name="Masuda S."/>
            <person name="Ishii T."/>
            <person name="Shirasu K."/>
            <person name="Hoshino A."/>
            <person name="Arita M."/>
        </authorList>
    </citation>
    <scope>NUCLEOTIDE SEQUENCE</scope>
    <source>
        <strain evidence="1">Hamamatsu line</strain>
    </source>
</reference>